<dbReference type="InterPro" id="IPR000718">
    <property type="entry name" value="Peptidase_M13"/>
</dbReference>
<proteinExistence type="inferred from homology"/>
<keyword evidence="5" id="KW-1185">Reference proteome</keyword>
<dbReference type="InterPro" id="IPR042089">
    <property type="entry name" value="Peptidase_M13_dom_2"/>
</dbReference>
<dbReference type="Pfam" id="PF05649">
    <property type="entry name" value="Peptidase_M13_N"/>
    <property type="match status" value="1"/>
</dbReference>
<dbReference type="Gene3D" id="3.40.390.10">
    <property type="entry name" value="Collagenase (Catalytic Domain)"/>
    <property type="match status" value="2"/>
</dbReference>
<dbReference type="PROSITE" id="PS51885">
    <property type="entry name" value="NEPRILYSIN"/>
    <property type="match status" value="1"/>
</dbReference>
<feature type="transmembrane region" description="Helical" evidence="2">
    <location>
        <begin position="36"/>
        <end position="62"/>
    </location>
</feature>
<protein>
    <recommendedName>
        <fullName evidence="3">Peptidase M13 N-terminal domain-containing protein</fullName>
    </recommendedName>
</protein>
<dbReference type="GO" id="GO:0005886">
    <property type="term" value="C:plasma membrane"/>
    <property type="evidence" value="ECO:0007669"/>
    <property type="project" value="TreeGrafter"/>
</dbReference>
<dbReference type="EMBL" id="JABSTV010001245">
    <property type="protein sequence ID" value="KAH7983635.1"/>
    <property type="molecule type" value="Genomic_DNA"/>
</dbReference>
<keyword evidence="2" id="KW-0472">Membrane</keyword>
<dbReference type="VEuPathDB" id="VectorBase:RSAN_029940"/>
<dbReference type="GO" id="GO:0016485">
    <property type="term" value="P:protein processing"/>
    <property type="evidence" value="ECO:0007669"/>
    <property type="project" value="TreeGrafter"/>
</dbReference>
<dbReference type="Gene3D" id="1.10.1380.10">
    <property type="entry name" value="Neutral endopeptidase , domain2"/>
    <property type="match status" value="1"/>
</dbReference>
<dbReference type="GO" id="GO:0004222">
    <property type="term" value="F:metalloendopeptidase activity"/>
    <property type="evidence" value="ECO:0007669"/>
    <property type="project" value="InterPro"/>
</dbReference>
<keyword evidence="2" id="KW-0812">Transmembrane</keyword>
<keyword evidence="2" id="KW-1133">Transmembrane helix</keyword>
<sequence>MPPRARSQATSAVGAVSANARSRLLELRRKWRREGYTVGGTVSCAITLVGCMLLFVAILAIARPKPAKIKGCDTATCNLYADVVKFSVQTAVEPCNDYYQHVCGGWLRQRRDSVREGMLTTFATRVSQLARRLIVPAHFQTPRERAAMAYTACADTASKYTKVDDVRSALRLVGLMWPLRGATANPLLTLLSLTRNWGVAFLIRVHKMSERRYVIEPTDRYRDIVLIREKAYEQTVHEIMFNELRDRYGGPGATLVQYDMQARLENETVLALREPFWHADAPELELDGSTVWQTLVEQNASHVSRDTWRAALAEIFAISEDPDVRVTIRKPDFVRQVFQLPSLLGDEGFALSLGWMMVQIMSFVANQDVVARIVSGGSRKAAEVAQQAACFDLVQTTMGFAFNAEYVQEVVTPATLEDVARVVKGVSEKFREQIHRSRDFKDFNVPSYNNGTGAVLRYLESSTDAHLSRTFRAFTDMSPLLLNSLEAVSRGFAQVAPEDVSPWPYAVKMVSGVEKTAPLLARVYREELDFSLMPYALAFPVYESDAPLSAKYGALGSVVGASLAELFFANGSWTGATEVKLTNEISCLLSRKKNASSLSLLEWEQMFRFASVEAIWRAYRAARANREPEYIENAPDMRGDRLFFFTWCFLQCGETFGRDACNGPLMHSTAFADAHHCAKGTPMRKKWPCALLTAE</sequence>
<evidence type="ECO:0000313" key="4">
    <source>
        <dbReference type="EMBL" id="KAH7983635.1"/>
    </source>
</evidence>
<comment type="caution">
    <text evidence="4">The sequence shown here is derived from an EMBL/GenBank/DDBJ whole genome shotgun (WGS) entry which is preliminary data.</text>
</comment>
<dbReference type="SUPFAM" id="SSF55486">
    <property type="entry name" value="Metalloproteases ('zincins'), catalytic domain"/>
    <property type="match status" value="1"/>
</dbReference>
<reference evidence="4" key="1">
    <citation type="journal article" date="2020" name="Cell">
        <title>Large-Scale Comparative Analyses of Tick Genomes Elucidate Their Genetic Diversity and Vector Capacities.</title>
        <authorList>
            <consortium name="Tick Genome and Microbiome Consortium (TIGMIC)"/>
            <person name="Jia N."/>
            <person name="Wang J."/>
            <person name="Shi W."/>
            <person name="Du L."/>
            <person name="Sun Y."/>
            <person name="Zhan W."/>
            <person name="Jiang J.F."/>
            <person name="Wang Q."/>
            <person name="Zhang B."/>
            <person name="Ji P."/>
            <person name="Bell-Sakyi L."/>
            <person name="Cui X.M."/>
            <person name="Yuan T.T."/>
            <person name="Jiang B.G."/>
            <person name="Yang W.F."/>
            <person name="Lam T.T."/>
            <person name="Chang Q.C."/>
            <person name="Ding S.J."/>
            <person name="Wang X.J."/>
            <person name="Zhu J.G."/>
            <person name="Ruan X.D."/>
            <person name="Zhao L."/>
            <person name="Wei J.T."/>
            <person name="Ye R.Z."/>
            <person name="Que T.C."/>
            <person name="Du C.H."/>
            <person name="Zhou Y.H."/>
            <person name="Cheng J.X."/>
            <person name="Dai P.F."/>
            <person name="Guo W.B."/>
            <person name="Han X.H."/>
            <person name="Huang E.J."/>
            <person name="Li L.F."/>
            <person name="Wei W."/>
            <person name="Gao Y.C."/>
            <person name="Liu J.Z."/>
            <person name="Shao H.Z."/>
            <person name="Wang X."/>
            <person name="Wang C.C."/>
            <person name="Yang T.C."/>
            <person name="Huo Q.B."/>
            <person name="Li W."/>
            <person name="Chen H.Y."/>
            <person name="Chen S.E."/>
            <person name="Zhou L.G."/>
            <person name="Ni X.B."/>
            <person name="Tian J.H."/>
            <person name="Sheng Y."/>
            <person name="Liu T."/>
            <person name="Pan Y.S."/>
            <person name="Xia L.Y."/>
            <person name="Li J."/>
            <person name="Zhao F."/>
            <person name="Cao W.C."/>
        </authorList>
    </citation>
    <scope>NUCLEOTIDE SEQUENCE</scope>
    <source>
        <strain evidence="4">Rsan-2018</strain>
    </source>
</reference>
<gene>
    <name evidence="4" type="ORF">HPB52_013252</name>
</gene>
<comment type="similarity">
    <text evidence="1">Belongs to the peptidase M13 family.</text>
</comment>
<organism evidence="4 5">
    <name type="scientific">Rhipicephalus sanguineus</name>
    <name type="common">Brown dog tick</name>
    <name type="synonym">Ixodes sanguineus</name>
    <dbReference type="NCBI Taxonomy" id="34632"/>
    <lineage>
        <taxon>Eukaryota</taxon>
        <taxon>Metazoa</taxon>
        <taxon>Ecdysozoa</taxon>
        <taxon>Arthropoda</taxon>
        <taxon>Chelicerata</taxon>
        <taxon>Arachnida</taxon>
        <taxon>Acari</taxon>
        <taxon>Parasitiformes</taxon>
        <taxon>Ixodida</taxon>
        <taxon>Ixodoidea</taxon>
        <taxon>Ixodidae</taxon>
        <taxon>Rhipicephalinae</taxon>
        <taxon>Rhipicephalus</taxon>
        <taxon>Rhipicephalus</taxon>
    </lineage>
</organism>
<evidence type="ECO:0000256" key="1">
    <source>
        <dbReference type="ARBA" id="ARBA00007357"/>
    </source>
</evidence>
<evidence type="ECO:0000256" key="2">
    <source>
        <dbReference type="SAM" id="Phobius"/>
    </source>
</evidence>
<dbReference type="PANTHER" id="PTHR11733">
    <property type="entry name" value="ZINC METALLOPROTEASE FAMILY M13 NEPRILYSIN-RELATED"/>
    <property type="match status" value="1"/>
</dbReference>
<accession>A0A9D4TA26</accession>
<dbReference type="AlphaFoldDB" id="A0A9D4TA26"/>
<feature type="domain" description="Peptidase M13 N-terminal" evidence="3">
    <location>
        <begin position="94"/>
        <end position="436"/>
    </location>
</feature>
<dbReference type="InterPro" id="IPR024079">
    <property type="entry name" value="MetalloPept_cat_dom_sf"/>
</dbReference>
<dbReference type="PANTHER" id="PTHR11733:SF241">
    <property type="entry name" value="GH26575P-RELATED"/>
    <property type="match status" value="1"/>
</dbReference>
<dbReference type="InterPro" id="IPR008753">
    <property type="entry name" value="Peptidase_M13_N"/>
</dbReference>
<evidence type="ECO:0000313" key="5">
    <source>
        <dbReference type="Proteomes" id="UP000821837"/>
    </source>
</evidence>
<dbReference type="Proteomes" id="UP000821837">
    <property type="component" value="Chromosome 1"/>
</dbReference>
<name>A0A9D4TA26_RHISA</name>
<reference evidence="4" key="2">
    <citation type="submission" date="2021-09" db="EMBL/GenBank/DDBJ databases">
        <authorList>
            <person name="Jia N."/>
            <person name="Wang J."/>
            <person name="Shi W."/>
            <person name="Du L."/>
            <person name="Sun Y."/>
            <person name="Zhan W."/>
            <person name="Jiang J."/>
            <person name="Wang Q."/>
            <person name="Zhang B."/>
            <person name="Ji P."/>
            <person name="Sakyi L.B."/>
            <person name="Cui X."/>
            <person name="Yuan T."/>
            <person name="Jiang B."/>
            <person name="Yang W."/>
            <person name="Lam T.T.-Y."/>
            <person name="Chang Q."/>
            <person name="Ding S."/>
            <person name="Wang X."/>
            <person name="Zhu J."/>
            <person name="Ruan X."/>
            <person name="Zhao L."/>
            <person name="Wei J."/>
            <person name="Que T."/>
            <person name="Du C."/>
            <person name="Cheng J."/>
            <person name="Dai P."/>
            <person name="Han X."/>
            <person name="Huang E."/>
            <person name="Gao Y."/>
            <person name="Liu J."/>
            <person name="Shao H."/>
            <person name="Ye R."/>
            <person name="Li L."/>
            <person name="Wei W."/>
            <person name="Wang X."/>
            <person name="Wang C."/>
            <person name="Huo Q."/>
            <person name="Li W."/>
            <person name="Guo W."/>
            <person name="Chen H."/>
            <person name="Chen S."/>
            <person name="Zhou L."/>
            <person name="Zhou L."/>
            <person name="Ni X."/>
            <person name="Tian J."/>
            <person name="Zhou Y."/>
            <person name="Sheng Y."/>
            <person name="Liu T."/>
            <person name="Pan Y."/>
            <person name="Xia L."/>
            <person name="Li J."/>
            <person name="Zhao F."/>
            <person name="Cao W."/>
        </authorList>
    </citation>
    <scope>NUCLEOTIDE SEQUENCE</scope>
    <source>
        <strain evidence="4">Rsan-2018</strain>
        <tissue evidence="4">Larvae</tissue>
    </source>
</reference>
<evidence type="ECO:0000259" key="3">
    <source>
        <dbReference type="Pfam" id="PF05649"/>
    </source>
</evidence>